<name>A0A6M8EXD4_9BACT</name>
<dbReference type="AlphaFoldDB" id="A0A6M8EXD4"/>
<dbReference type="KEGG" id="paco:AACT_2067"/>
<keyword evidence="2" id="KW-1185">Reference proteome</keyword>
<dbReference type="Proteomes" id="UP000503483">
    <property type="component" value="Chromosome"/>
</dbReference>
<sequence>MNKKEKALFEKAKKLIDDKRIEIIKYANENNSSHLELVKKDIFQLRKYIKGCILLKEQDIDNLLSNLVQYRISLSIPINNAKFARTRIMTNSKEYPKYDDVSVLSYTPLHLQNKVSQGRFNKKEQRMYYGSIFYDYSNLNVPFSEIDLKEVDDYVNTLISEVTQNINLRIIGLFSFIENKHPLIDFHPILKEISDYYEKTHEEKLLKAIKMVDDFFVEITTSKGNERVYNVTSILGNIYLEDESIDGILYQSVKSDEVPNVVLKASSVDTKVKHFEAKIALLTEEKDGEYIIKELNKGKIDNCKIIWKK</sequence>
<reference evidence="1 2" key="1">
    <citation type="submission" date="2019-08" db="EMBL/GenBank/DDBJ databases">
        <title>Complete genome sequence of Arcobacter acticola.</title>
        <authorList>
            <person name="Miller W."/>
        </authorList>
    </citation>
    <scope>NUCLEOTIDE SEQUENCE [LARGE SCALE GENOMIC DNA]</scope>
    <source>
        <strain evidence="1 2">KCTC 52212</strain>
    </source>
</reference>
<dbReference type="EMBL" id="CP042652">
    <property type="protein sequence ID" value="QKE29197.1"/>
    <property type="molecule type" value="Genomic_DNA"/>
</dbReference>
<proteinExistence type="predicted"/>
<gene>
    <name evidence="1" type="ORF">AACT_2067</name>
</gene>
<accession>A0A6M8EXD4</accession>
<organism evidence="1 2">
    <name type="scientific">Arcobacter acticola</name>
    <dbReference type="NCBI Taxonomy" id="1849015"/>
    <lineage>
        <taxon>Bacteria</taxon>
        <taxon>Pseudomonadati</taxon>
        <taxon>Campylobacterota</taxon>
        <taxon>Epsilonproteobacteria</taxon>
        <taxon>Campylobacterales</taxon>
        <taxon>Arcobacteraceae</taxon>
        <taxon>Arcobacter</taxon>
    </lineage>
</organism>
<protein>
    <submittedName>
        <fullName evidence="1">Uncharacterized protein</fullName>
    </submittedName>
</protein>
<dbReference type="RefSeq" id="WP_172126756.1">
    <property type="nucleotide sequence ID" value="NZ_CP042652.1"/>
</dbReference>
<evidence type="ECO:0000313" key="2">
    <source>
        <dbReference type="Proteomes" id="UP000503483"/>
    </source>
</evidence>
<evidence type="ECO:0000313" key="1">
    <source>
        <dbReference type="EMBL" id="QKE29197.1"/>
    </source>
</evidence>